<dbReference type="GO" id="GO:0000160">
    <property type="term" value="P:phosphorelay signal transduction system"/>
    <property type="evidence" value="ECO:0007669"/>
    <property type="project" value="UniProtKB-KW"/>
</dbReference>
<dbReference type="SUPFAM" id="SSF47226">
    <property type="entry name" value="Histidine-containing phosphotransfer domain, HPT domain"/>
    <property type="match status" value="1"/>
</dbReference>
<dbReference type="InterPro" id="IPR036641">
    <property type="entry name" value="HPT_dom_sf"/>
</dbReference>
<name>A0A063KKZ6_9GAMM</name>
<dbReference type="EMBL" id="SEUJ01000074">
    <property type="protein sequence ID" value="KAA1152834.1"/>
    <property type="molecule type" value="Genomic_DNA"/>
</dbReference>
<dbReference type="Gene3D" id="1.20.120.160">
    <property type="entry name" value="HPT domain"/>
    <property type="match status" value="1"/>
</dbReference>
<evidence type="ECO:0000313" key="3">
    <source>
        <dbReference type="EMBL" id="KAA1152834.1"/>
    </source>
</evidence>
<evidence type="ECO:0000313" key="6">
    <source>
        <dbReference type="Proteomes" id="UP000027154"/>
    </source>
</evidence>
<protein>
    <submittedName>
        <fullName evidence="3">Hpt domain-containing protein</fullName>
    </submittedName>
</protein>
<evidence type="ECO:0000256" key="1">
    <source>
        <dbReference type="ARBA" id="ARBA00023012"/>
    </source>
</evidence>
<proteinExistence type="predicted"/>
<evidence type="ECO:0000313" key="7">
    <source>
        <dbReference type="Proteomes" id="UP000322915"/>
    </source>
</evidence>
<dbReference type="Pfam" id="PF01627">
    <property type="entry name" value="Hpt"/>
    <property type="match status" value="1"/>
</dbReference>
<dbReference type="GO" id="GO:0004672">
    <property type="term" value="F:protein kinase activity"/>
    <property type="evidence" value="ECO:0007669"/>
    <property type="project" value="UniProtKB-ARBA"/>
</dbReference>
<dbReference type="Proteomes" id="UP000027154">
    <property type="component" value="Unassembled WGS sequence"/>
</dbReference>
<feature type="domain" description="HPt" evidence="2">
    <location>
        <begin position="21"/>
        <end position="90"/>
    </location>
</feature>
<keyword evidence="7" id="KW-1185">Reference proteome</keyword>
<dbReference type="EMBL" id="SEUK01000051">
    <property type="protein sequence ID" value="KAA1159376.1"/>
    <property type="molecule type" value="Genomic_DNA"/>
</dbReference>
<reference evidence="7 8" key="2">
    <citation type="submission" date="2019-01" db="EMBL/GenBank/DDBJ databases">
        <title>Genome sequences of marine Pseudoalteromonas species.</title>
        <authorList>
            <person name="Boraston A.B."/>
            <person name="Hehemann J.-H."/>
            <person name="Vickers C.J."/>
            <person name="Salama-Alber O."/>
            <person name="Abe K."/>
            <person name="Hettle A.J."/>
        </authorList>
    </citation>
    <scope>NUCLEOTIDE SEQUENCE [LARGE SCALE GENOMIC DNA]</scope>
    <source>
        <strain evidence="4 8">PS42</strain>
        <strain evidence="3 7">PS47</strain>
    </source>
</reference>
<dbReference type="Proteomes" id="UP000324162">
    <property type="component" value="Unassembled WGS sequence"/>
</dbReference>
<evidence type="ECO:0000313" key="4">
    <source>
        <dbReference type="EMBL" id="KAA1159376.1"/>
    </source>
</evidence>
<dbReference type="AlphaFoldDB" id="A0A063KKZ6"/>
<gene>
    <name evidence="5" type="ORF">DC53_13755</name>
    <name evidence="4" type="ORF">EU508_12480</name>
    <name evidence="3" type="ORF">EU509_13960</name>
</gene>
<organism evidence="5 6">
    <name type="scientific">Pseudoalteromonas fuliginea</name>
    <dbReference type="NCBI Taxonomy" id="1872678"/>
    <lineage>
        <taxon>Bacteria</taxon>
        <taxon>Pseudomonadati</taxon>
        <taxon>Pseudomonadota</taxon>
        <taxon>Gammaproteobacteria</taxon>
        <taxon>Alteromonadales</taxon>
        <taxon>Pseudoalteromonadaceae</taxon>
        <taxon>Pseudoalteromonas</taxon>
    </lineage>
</organism>
<evidence type="ECO:0000259" key="2">
    <source>
        <dbReference type="Pfam" id="PF01627"/>
    </source>
</evidence>
<evidence type="ECO:0000313" key="8">
    <source>
        <dbReference type="Proteomes" id="UP000324162"/>
    </source>
</evidence>
<dbReference type="InterPro" id="IPR008207">
    <property type="entry name" value="Sig_transdc_His_kin_Hpt_dom"/>
</dbReference>
<sequence length="116" mass="13072">MIDLAVIEQLKNDIGDDTAVELLKFFVDESKKTMAIILNSNERDEIEINAHSLKSSCYSFGAIALGDTCKYIEELIKTEHSKKDLHNLLEIVEVQSKQTFNEMAFIIASNQDCSQS</sequence>
<evidence type="ECO:0000313" key="5">
    <source>
        <dbReference type="EMBL" id="KDC50144.1"/>
    </source>
</evidence>
<accession>A0A063KKZ6</accession>
<dbReference type="Proteomes" id="UP000322915">
    <property type="component" value="Unassembled WGS sequence"/>
</dbReference>
<comment type="caution">
    <text evidence="5">The sequence shown here is derived from an EMBL/GenBank/DDBJ whole genome shotgun (WGS) entry which is preliminary data.</text>
</comment>
<dbReference type="EMBL" id="JJNZ01000046">
    <property type="protein sequence ID" value="KDC50144.1"/>
    <property type="molecule type" value="Genomic_DNA"/>
</dbReference>
<dbReference type="RefSeq" id="WP_007375197.1">
    <property type="nucleotide sequence ID" value="NZ_JBBMQV010000002.1"/>
</dbReference>
<keyword evidence="1" id="KW-0902">Two-component regulatory system</keyword>
<dbReference type="OrthoDB" id="6313290at2"/>
<reference evidence="5 6" key="1">
    <citation type="submission" date="2014-04" db="EMBL/GenBank/DDBJ databases">
        <title>Pseudoalteromonas galatheae sp. nov., isolated from a deep-sea polychaete near Canal Concepcion, Chile.</title>
        <authorList>
            <person name="Machado H.R."/>
            <person name="Gram L."/>
            <person name="Vynne N.G."/>
        </authorList>
    </citation>
    <scope>NUCLEOTIDE SEQUENCE [LARGE SCALE GENOMIC DNA]</scope>
    <source>
        <strain evidence="5 6">KMM216</strain>
    </source>
</reference>